<accession>A0ABM7X1R7</accession>
<dbReference type="EMBL" id="AP025591">
    <property type="protein sequence ID" value="BDG05731.1"/>
    <property type="molecule type" value="Genomic_DNA"/>
</dbReference>
<organism evidence="1 2">
    <name type="scientific">Anaeromyxobacter oryzae</name>
    <dbReference type="NCBI Taxonomy" id="2918170"/>
    <lineage>
        <taxon>Bacteria</taxon>
        <taxon>Pseudomonadati</taxon>
        <taxon>Myxococcota</taxon>
        <taxon>Myxococcia</taxon>
        <taxon>Myxococcales</taxon>
        <taxon>Cystobacterineae</taxon>
        <taxon>Anaeromyxobacteraceae</taxon>
        <taxon>Anaeromyxobacter</taxon>
    </lineage>
</organism>
<protein>
    <submittedName>
        <fullName evidence="1">Uncharacterized protein</fullName>
    </submittedName>
</protein>
<reference evidence="2" key="1">
    <citation type="journal article" date="2022" name="Int. J. Syst. Evol. Microbiol.">
        <title>Anaeromyxobacter oryzae sp. nov., Anaeromyxobacter diazotrophicus sp. nov. and Anaeromyxobacter paludicola sp. nov., isolated from paddy soils.</title>
        <authorList>
            <person name="Itoh H."/>
            <person name="Xu Z."/>
            <person name="Mise K."/>
            <person name="Masuda Y."/>
            <person name="Ushijima N."/>
            <person name="Hayakawa C."/>
            <person name="Shiratori Y."/>
            <person name="Senoo K."/>
        </authorList>
    </citation>
    <scope>NUCLEOTIDE SEQUENCE [LARGE SCALE GENOMIC DNA]</scope>
    <source>
        <strain evidence="2">Red232</strain>
    </source>
</reference>
<gene>
    <name evidence="1" type="ORF">AMOR_47270</name>
</gene>
<dbReference type="Proteomes" id="UP001162891">
    <property type="component" value="Chromosome"/>
</dbReference>
<evidence type="ECO:0000313" key="2">
    <source>
        <dbReference type="Proteomes" id="UP001162891"/>
    </source>
</evidence>
<evidence type="ECO:0000313" key="1">
    <source>
        <dbReference type="EMBL" id="BDG05731.1"/>
    </source>
</evidence>
<proteinExistence type="predicted"/>
<name>A0ABM7X1R7_9BACT</name>
<sequence length="87" mass="9842">MARNVLSESPSRGQEPAFDSRRLHFKLPELGGFVVFGFGLPWCRGFGPPLRVEVGQDGKVRGRVRFKIPTFIPTFNSTQYKDSFINP</sequence>
<keyword evidence="2" id="KW-1185">Reference proteome</keyword>